<dbReference type="InterPro" id="IPR043502">
    <property type="entry name" value="DNA/RNA_pol_sf"/>
</dbReference>
<dbReference type="PANTHER" id="PTHR34047">
    <property type="entry name" value="NUCLEAR INTRON MATURASE 1, MITOCHONDRIAL-RELATED"/>
    <property type="match status" value="1"/>
</dbReference>
<organism evidence="2">
    <name type="scientific">Toxarium undulatum</name>
    <dbReference type="NCBI Taxonomy" id="210620"/>
    <lineage>
        <taxon>Eukaryota</taxon>
        <taxon>Sar</taxon>
        <taxon>Stramenopiles</taxon>
        <taxon>Ochrophyta</taxon>
        <taxon>Bacillariophyta</taxon>
        <taxon>Mediophyceae</taxon>
        <taxon>Toxariales</taxon>
        <taxon>Toxariaceae</taxon>
        <taxon>Toxarium</taxon>
    </lineage>
</organism>
<dbReference type="EMBL" id="KX619437">
    <property type="protein sequence ID" value="AOS86555.1"/>
    <property type="molecule type" value="Genomic_DNA"/>
</dbReference>
<dbReference type="InterPro" id="IPR051083">
    <property type="entry name" value="GrpII_Intron_Splice-Mob/Def"/>
</dbReference>
<dbReference type="CDD" id="cd01651">
    <property type="entry name" value="RT_G2_intron"/>
    <property type="match status" value="1"/>
</dbReference>
<reference evidence="2" key="1">
    <citation type="journal article" date="2016" name="Curr. Genet.">
        <title>Hoarding and horizontal transfer led to an expanded gene and intron repertoire in the plastid genome of the diatom, Toxarium undulatum (Bacillariophyta).</title>
        <authorList>
            <person name="Ruck E.C."/>
            <person name="Linard S.R."/>
            <person name="Nakov T."/>
            <person name="Theriot E.C."/>
            <person name="Alverson A.J."/>
        </authorList>
    </citation>
    <scope>NUCLEOTIDE SEQUENCE</scope>
    <source>
        <strain evidence="2">ECT3802</strain>
    </source>
</reference>
<dbReference type="InterPro" id="IPR025960">
    <property type="entry name" value="RVT_N"/>
</dbReference>
<evidence type="ECO:0000259" key="1">
    <source>
        <dbReference type="PROSITE" id="PS50878"/>
    </source>
</evidence>
<keyword evidence="2" id="KW-0548">Nucleotidyltransferase</keyword>
<feature type="domain" description="Reverse transcriptase" evidence="1">
    <location>
        <begin position="1"/>
        <end position="338"/>
    </location>
</feature>
<dbReference type="SUPFAM" id="SSF56672">
    <property type="entry name" value="DNA/RNA polymerases"/>
    <property type="match status" value="1"/>
</dbReference>
<keyword evidence="2" id="KW-0150">Chloroplast</keyword>
<gene>
    <name evidence="2" type="primary">orf507</name>
</gene>
<sequence>MSNIAWNTINWSQVEFRVKRYQTRIYKASKDNNKRKVRCLQKRLLNSFDAKMMAVRQATTLTKSKKTLGVDKNIFVTDVQKGKLVQKLKLDRKTIPIKQLYLNKPERKEKRLQSIPIIKDRAKQALCLLILEPEWEARFEPNSYGFRPGRSGHDAIESIFVNLQKNSGNYDYHNHILYININKCLGKIDHNYLITKLGTIPEIKNQVKTWLKSNIFDEFQVSKIDRLLKNIENTAQEEIISPLLLNIALHGMENYMKNWIITKPLLPKTKKQNNNAKSIAIIRYANDFVIIHKKQSIIREAKDEIAKWLWDGPRLKLSETETTIVDSNHGFDFLGFSIITIARGKSRVKIYPCRKSQAILLINVRNILQKNRSTSTYNLILKLRPIIIGWANYFKYSHCQKVFHKLTYLIHQKLRAWVFRRDTRNGRIQIKQRYFPSGKTYTYNGIQHQDNWILNGKQIGKNGEIKEIWLPNIAWVKSKKWVKIKADKSPYDGDNVYWAKRRINKDR</sequence>
<dbReference type="Pfam" id="PF08388">
    <property type="entry name" value="GIIM"/>
    <property type="match status" value="1"/>
</dbReference>
<dbReference type="AlphaFoldDB" id="A0A1D8D957"/>
<dbReference type="GeneID" id="29293069"/>
<dbReference type="Pfam" id="PF13655">
    <property type="entry name" value="RVT_N"/>
    <property type="match status" value="1"/>
</dbReference>
<keyword evidence="2" id="KW-0695">RNA-directed DNA polymerase</keyword>
<accession>A0A1D8D957</accession>
<dbReference type="Pfam" id="PF00078">
    <property type="entry name" value="RVT_1"/>
    <property type="match status" value="1"/>
</dbReference>
<dbReference type="InterPro" id="IPR000477">
    <property type="entry name" value="RT_dom"/>
</dbReference>
<evidence type="ECO:0000313" key="2">
    <source>
        <dbReference type="EMBL" id="AOS86555.1"/>
    </source>
</evidence>
<dbReference type="InterPro" id="IPR013597">
    <property type="entry name" value="Mat_intron_G2"/>
</dbReference>
<dbReference type="PANTHER" id="PTHR34047:SF10">
    <property type="entry name" value="GROUP II INTRON-ASSOCIATED OPEN READING FRAME"/>
    <property type="match status" value="1"/>
</dbReference>
<keyword evidence="2" id="KW-0934">Plastid</keyword>
<dbReference type="PROSITE" id="PS50878">
    <property type="entry name" value="RT_POL"/>
    <property type="match status" value="1"/>
</dbReference>
<dbReference type="GO" id="GO:0003964">
    <property type="term" value="F:RNA-directed DNA polymerase activity"/>
    <property type="evidence" value="ECO:0007669"/>
    <property type="project" value="UniProtKB-KW"/>
</dbReference>
<dbReference type="RefSeq" id="YP_009308812.1">
    <property type="nucleotide sequence ID" value="NC_031425.1"/>
</dbReference>
<keyword evidence="2" id="KW-0808">Transferase</keyword>
<geneLocation type="chloroplast" evidence="2"/>
<protein>
    <submittedName>
        <fullName evidence="2">Putative reverse transcriptase</fullName>
    </submittedName>
</protein>
<name>A0A1D8D957_9STRA</name>
<proteinExistence type="predicted"/>